<feature type="transmembrane region" description="Helical" evidence="1">
    <location>
        <begin position="12"/>
        <end position="35"/>
    </location>
</feature>
<dbReference type="Proteomes" id="UP000295398">
    <property type="component" value="Segment"/>
</dbReference>
<sequence>MAVVTSLKGVRMSVAILTGALISAFVWECMTWFFRLGGIPVLQRVGMMGVWVGFYYALFHID</sequence>
<keyword evidence="1" id="KW-1133">Transmembrane helix</keyword>
<reference evidence="2 3" key="1">
    <citation type="submission" date="2019-02" db="EMBL/GenBank/DDBJ databases">
        <authorList>
            <person name="Webb C.J."/>
            <person name="Sharma R."/>
            <person name="Berg J.A."/>
            <person name="Payne A.M."/>
            <person name="Fajardo C.P."/>
            <person name="Breakwell D.P."/>
            <person name="Hope S."/>
            <person name="Grose J.H."/>
        </authorList>
    </citation>
    <scope>NUCLEOTIDE SEQUENCE [LARGE SCALE GENOMIC DNA]</scope>
</reference>
<proteinExistence type="predicted"/>
<dbReference type="EMBL" id="MK514282">
    <property type="protein sequence ID" value="QBP07532.1"/>
    <property type="molecule type" value="Genomic_DNA"/>
</dbReference>
<evidence type="ECO:0000313" key="2">
    <source>
        <dbReference type="EMBL" id="QBP07532.1"/>
    </source>
</evidence>
<organism evidence="2 3">
    <name type="scientific">Erwinia phage Derbicus</name>
    <dbReference type="NCBI Taxonomy" id="2530027"/>
    <lineage>
        <taxon>Viruses</taxon>
        <taxon>Duplodnaviria</taxon>
        <taxon>Heunggongvirae</taxon>
        <taxon>Uroviricota</taxon>
        <taxon>Caudoviricetes</taxon>
        <taxon>Chimalliviridae</taxon>
        <taxon>Derbicusvirus</taxon>
        <taxon>Derbicusvirus derbicus</taxon>
    </lineage>
</organism>
<name>A0A482IGS6_9CAUD</name>
<keyword evidence="3" id="KW-1185">Reference proteome</keyword>
<feature type="transmembrane region" description="Helical" evidence="1">
    <location>
        <begin position="41"/>
        <end position="59"/>
    </location>
</feature>
<evidence type="ECO:0000256" key="1">
    <source>
        <dbReference type="SAM" id="Phobius"/>
    </source>
</evidence>
<protein>
    <submittedName>
        <fullName evidence="2">Uncharacterized protein</fullName>
    </submittedName>
</protein>
<keyword evidence="1" id="KW-0472">Membrane</keyword>
<accession>A0A482IGS6</accession>
<evidence type="ECO:0000313" key="3">
    <source>
        <dbReference type="Proteomes" id="UP000295398"/>
    </source>
</evidence>
<gene>
    <name evidence="2" type="ORF">DERBICUS_106</name>
</gene>
<keyword evidence="1" id="KW-0812">Transmembrane</keyword>